<feature type="domain" description="G-protein coupled receptors family 1 profile" evidence="11">
    <location>
        <begin position="34"/>
        <end position="273"/>
    </location>
</feature>
<feature type="transmembrane region" description="Helical" evidence="10">
    <location>
        <begin position="503"/>
        <end position="522"/>
    </location>
</feature>
<feature type="domain" description="G-protein coupled receptors family 1 profile" evidence="11">
    <location>
        <begin position="401"/>
        <end position="640"/>
    </location>
</feature>
<keyword evidence="3 10" id="KW-0812">Transmembrane</keyword>
<dbReference type="InterPro" id="IPR000276">
    <property type="entry name" value="GPCR_Rhodpsn"/>
</dbReference>
<accession>A0ABN8Q703</accession>
<dbReference type="InterPro" id="IPR017452">
    <property type="entry name" value="GPCR_Rhodpsn_7TM"/>
</dbReference>
<dbReference type="Pfam" id="PF00001">
    <property type="entry name" value="7tm_1"/>
    <property type="match status" value="2"/>
</dbReference>
<feature type="transmembrane region" description="Helical" evidence="10">
    <location>
        <begin position="161"/>
        <end position="182"/>
    </location>
</feature>
<evidence type="ECO:0000256" key="6">
    <source>
        <dbReference type="ARBA" id="ARBA00023136"/>
    </source>
</evidence>
<feature type="transmembrane region" description="Helical" evidence="10">
    <location>
        <begin position="388"/>
        <end position="410"/>
    </location>
</feature>
<protein>
    <recommendedName>
        <fullName evidence="11">G-protein coupled receptors family 1 profile domain-containing protein</fullName>
    </recommendedName>
</protein>
<feature type="transmembrane region" description="Helical" evidence="10">
    <location>
        <begin position="528"/>
        <end position="549"/>
    </location>
</feature>
<evidence type="ECO:0000256" key="10">
    <source>
        <dbReference type="SAM" id="Phobius"/>
    </source>
</evidence>
<feature type="transmembrane region" description="Helical" evidence="10">
    <location>
        <begin position="20"/>
        <end position="43"/>
    </location>
</feature>
<evidence type="ECO:0000256" key="7">
    <source>
        <dbReference type="ARBA" id="ARBA00023170"/>
    </source>
</evidence>
<keyword evidence="7" id="KW-0675">Receptor</keyword>
<evidence type="ECO:0000313" key="13">
    <source>
        <dbReference type="Proteomes" id="UP001159405"/>
    </source>
</evidence>
<evidence type="ECO:0000256" key="2">
    <source>
        <dbReference type="ARBA" id="ARBA00022475"/>
    </source>
</evidence>
<name>A0ABN8Q703_9CNID</name>
<dbReference type="CDD" id="cd00637">
    <property type="entry name" value="7tm_classA_rhodopsin-like"/>
    <property type="match status" value="2"/>
</dbReference>
<feature type="transmembrane region" description="Helical" evidence="10">
    <location>
        <begin position="136"/>
        <end position="155"/>
    </location>
</feature>
<keyword evidence="9" id="KW-0807">Transducer</keyword>
<keyword evidence="8" id="KW-0325">Glycoprotein</keyword>
<keyword evidence="5" id="KW-0297">G-protein coupled receptor</keyword>
<evidence type="ECO:0000256" key="9">
    <source>
        <dbReference type="ARBA" id="ARBA00023224"/>
    </source>
</evidence>
<keyword evidence="4 10" id="KW-1133">Transmembrane helix</keyword>
<reference evidence="12 13" key="1">
    <citation type="submission" date="2022-05" db="EMBL/GenBank/DDBJ databases">
        <authorList>
            <consortium name="Genoscope - CEA"/>
            <person name="William W."/>
        </authorList>
    </citation>
    <scope>NUCLEOTIDE SEQUENCE [LARGE SCALE GENOMIC DNA]</scope>
</reference>
<evidence type="ECO:0000256" key="8">
    <source>
        <dbReference type="ARBA" id="ARBA00023180"/>
    </source>
</evidence>
<feature type="transmembrane region" description="Helical" evidence="10">
    <location>
        <begin position="620"/>
        <end position="642"/>
    </location>
</feature>
<comment type="caution">
    <text evidence="12">The sequence shown here is derived from an EMBL/GenBank/DDBJ whole genome shotgun (WGS) entry which is preliminary data.</text>
</comment>
<evidence type="ECO:0000259" key="11">
    <source>
        <dbReference type="PROSITE" id="PS50262"/>
    </source>
</evidence>
<dbReference type="PRINTS" id="PR00237">
    <property type="entry name" value="GPCRRHODOPSN"/>
</dbReference>
<dbReference type="PROSITE" id="PS50262">
    <property type="entry name" value="G_PROTEIN_RECEP_F1_2"/>
    <property type="match status" value="2"/>
</dbReference>
<organism evidence="12 13">
    <name type="scientific">Porites lobata</name>
    <dbReference type="NCBI Taxonomy" id="104759"/>
    <lineage>
        <taxon>Eukaryota</taxon>
        <taxon>Metazoa</taxon>
        <taxon>Cnidaria</taxon>
        <taxon>Anthozoa</taxon>
        <taxon>Hexacorallia</taxon>
        <taxon>Scleractinia</taxon>
        <taxon>Fungiina</taxon>
        <taxon>Poritidae</taxon>
        <taxon>Porites</taxon>
    </lineage>
</organism>
<dbReference type="EMBL" id="CALNXK010000109">
    <property type="protein sequence ID" value="CAH3157898.1"/>
    <property type="molecule type" value="Genomic_DNA"/>
</dbReference>
<proteinExistence type="predicted"/>
<keyword evidence="6 10" id="KW-0472">Membrane</keyword>
<sequence>MSAPHTMFYRGYGFETSLPSIIVYSVVSLFTISVNLLLCVAYWRDPFRELQAVQNYYILNLGLADLIMGTLSEPLLIATYWNNNDVIFFVHYFFAIISASCSLLNIMALSIVRYFAVQKPFESQNIINKRNVKISIAVIWGIAIHFALLPIAGWRDKTFQLYLYGLGCIVPTVVFTASYFMFYRAIRKRTAMIQHIGTEEKSQLSRNTIRIEKKATRTVLMVLVVFWVLWIPFLICDFAVVQCSNCRPSAFRLVRDITLSLVYFSSGINPLIYAWRIKAYRRAFLRVLGFKVLSLRASGKAENRNLEEVSSFSRNEIDSSRKMSKIEELAVKKRSTANDSTYRVDAESNINAEEETPGILTINVDLIMSASHTMFFDEYWFQTSLAGIIVYSVVSLFTISVNLLLCVAYWRDPFRELQAVQNYYILNLGLADLIMGVLSEPLLIATYWNGNNVIFFVHYLFAIISASCSLLNIMALSIVRYFAVQKPFESQNIINKRNVKISIAVIWGIAIHFALLPIAGWRDKTFQLYLYGLGCVVPTVVFTAAYFMVYRAIRKHTAMIKHIGTEKKSQLLRNTIRIEKKATRTVLMVLVVLLVLWIPFLICDVAVVQCSNCRTYAFRLARDITLSLVYFSSGINPLIYAWRIKAYRRAFLRILGFKVVSAKEKTSGGSSFSRNEINSSRKMSKIEELAVKTRSTANDSTYSS</sequence>
<dbReference type="Gene3D" id="1.20.1070.10">
    <property type="entry name" value="Rhodopsin 7-helix transmembrane proteins"/>
    <property type="match status" value="2"/>
</dbReference>
<feature type="transmembrane region" description="Helical" evidence="10">
    <location>
        <begin position="89"/>
        <end position="115"/>
    </location>
</feature>
<evidence type="ECO:0000256" key="4">
    <source>
        <dbReference type="ARBA" id="ARBA00022989"/>
    </source>
</evidence>
<gene>
    <name evidence="12" type="ORF">PLOB_00002436</name>
</gene>
<evidence type="ECO:0000256" key="5">
    <source>
        <dbReference type="ARBA" id="ARBA00023040"/>
    </source>
</evidence>
<evidence type="ECO:0000256" key="1">
    <source>
        <dbReference type="ARBA" id="ARBA00004651"/>
    </source>
</evidence>
<keyword evidence="2" id="KW-1003">Cell membrane</keyword>
<feature type="transmembrane region" description="Helical" evidence="10">
    <location>
        <begin position="422"/>
        <end position="444"/>
    </location>
</feature>
<dbReference type="PANTHER" id="PTHR24246">
    <property type="entry name" value="OLFACTORY RECEPTOR AND ADENOSINE RECEPTOR"/>
    <property type="match status" value="1"/>
</dbReference>
<feature type="transmembrane region" description="Helical" evidence="10">
    <location>
        <begin position="219"/>
        <end position="241"/>
    </location>
</feature>
<feature type="transmembrane region" description="Helical" evidence="10">
    <location>
        <begin position="456"/>
        <end position="482"/>
    </location>
</feature>
<feature type="transmembrane region" description="Helical" evidence="10">
    <location>
        <begin position="586"/>
        <end position="608"/>
    </location>
</feature>
<evidence type="ECO:0000313" key="12">
    <source>
        <dbReference type="EMBL" id="CAH3157898.1"/>
    </source>
</evidence>
<dbReference type="SUPFAM" id="SSF81321">
    <property type="entry name" value="Family A G protein-coupled receptor-like"/>
    <property type="match status" value="2"/>
</dbReference>
<evidence type="ECO:0000256" key="3">
    <source>
        <dbReference type="ARBA" id="ARBA00022692"/>
    </source>
</evidence>
<comment type="subcellular location">
    <subcellularLocation>
        <location evidence="1">Cell membrane</location>
        <topology evidence="1">Multi-pass membrane protein</topology>
    </subcellularLocation>
</comment>
<dbReference type="Proteomes" id="UP001159405">
    <property type="component" value="Unassembled WGS sequence"/>
</dbReference>
<keyword evidence="13" id="KW-1185">Reference proteome</keyword>
<feature type="transmembrane region" description="Helical" evidence="10">
    <location>
        <begin position="55"/>
        <end position="77"/>
    </location>
</feature>
<dbReference type="PANTHER" id="PTHR24246:SF27">
    <property type="entry name" value="ADENOSINE RECEPTOR, ISOFORM A"/>
    <property type="match status" value="1"/>
</dbReference>